<feature type="compositionally biased region" description="Basic and acidic residues" evidence="13">
    <location>
        <begin position="33"/>
        <end position="42"/>
    </location>
</feature>
<dbReference type="GO" id="GO:0035861">
    <property type="term" value="C:site of double-strand break"/>
    <property type="evidence" value="ECO:0007669"/>
    <property type="project" value="TreeGrafter"/>
</dbReference>
<dbReference type="GO" id="GO:0030915">
    <property type="term" value="C:Smc5-Smc6 complex"/>
    <property type="evidence" value="ECO:0007669"/>
    <property type="project" value="TreeGrafter"/>
</dbReference>
<evidence type="ECO:0000256" key="9">
    <source>
        <dbReference type="ARBA" id="ARBA00023172"/>
    </source>
</evidence>
<proteinExistence type="inferred from homology"/>
<dbReference type="PANTHER" id="PTHR19306">
    <property type="entry name" value="STRUCTURAL MAINTENANCE OF CHROMOSOMES 5,6 SMC5, SMC6"/>
    <property type="match status" value="1"/>
</dbReference>
<sequence>MAPTSSRKRPRPDVDDSSSGGEEVEVVTASANLRRDSGQEPAHRKKRRSSAGPASSNDDSDYDSEEEARQDKEDEMRAAQLVAAKFRSERPNLPAENGIVKEVTMRNFMCHANLSMKLGPLINFIIGHNGSGKSAVLTALTLCLGGKATSTNRGQSLKSFIKEGAEQCSLRVHIKNEGFNAFKHDVFGDTIIVERHFSRSGTSGFKIRNAADKIISTKRADLDDINDAFGLQMDNPMTVLTQDQARSFLNHSTAIDKYKLFYCGTQLSQLDKDYQLTAETLDQAHGKLDLSSGDVQEARRILQAAEAKVRQANQQRTLDAKIKEYENQIAWVQVQGQEDALEALRNQVAEHDSEMEQQNAVIEDATEKFDQAHLAASGASTDLETLQTELQPRLDEESELKEKCKEKIQKRQESKKEERKMDTSIKGVQAGIAEYENKIAIEEQKLRDANGGENAQLVADLHEAEKDLQEANAALEEHQRGKSPLEEQSKKARDAAEATKQPLHTKIEEARAAENVITQLQNSAGTPFSAYGLQMGRLLDAIKRDRGFKTTPVGPIGYHVRLLKPEWCSILNKSFGGILNNFIVTNRDDQRRLQGLMRTHNCQQTILIGNSQPLDTSRGEPEPGVLTWLRALRIDEPLVRNQLIINSGIEQTVLIEKRENAHNYMYGGRRPSNVKQCFCMATGDKSRGHRFGFASGGDQTISPIQAWKDKSRMQLDKEDEIKLAQNNLDNANRAFRDAEARDQEAEAHAQECFQALEQHKRDFRRLNVQQQQAERNRNRCKDKLEQATPQTGELEIYREHLQKGRDELDNLENQMACNNDAQDALIEEEAGVKEELKKLGLEIKEAQTKITKAEAKKKALDAQRQDALLEKNGAIERQNHFKEQRSKLEAEIKDQEAQVETYTSQATEVCGLRIAVPPGATFQGLLKKHERAQKDKAQYEQQAGGSIEELNQAVLEAKVDLKAKRFTRECLQQTHKTLRQSLDMRQVRFEKFKRFISARARQYFTYLLSERKFRGTLQINHKHKVMDIHVEPDITKASSDGRQTKTLSGGEKSFSTICLLLSLWEAMGSPMRCLDEFDVFMDNVNRDISMRMMISAARRSVSRQFVLISPQSLGAAISAGQDDVRIIKMTDPERGQTTLEFGAA</sequence>
<dbReference type="PANTHER" id="PTHR19306:SF6">
    <property type="entry name" value="STRUCTURAL MAINTENANCE OF CHROMOSOMES PROTEIN 6"/>
    <property type="match status" value="1"/>
</dbReference>
<evidence type="ECO:0000256" key="3">
    <source>
        <dbReference type="ARBA" id="ARBA00006793"/>
    </source>
</evidence>
<keyword evidence="4" id="KW-0158">Chromosome</keyword>
<keyword evidence="9" id="KW-0233">DNA recombination</keyword>
<evidence type="ECO:0000256" key="5">
    <source>
        <dbReference type="ARBA" id="ARBA00022741"/>
    </source>
</evidence>
<feature type="compositionally biased region" description="Basic residues" evidence="13">
    <location>
        <begin position="1"/>
        <end position="10"/>
    </location>
</feature>
<keyword evidence="11" id="KW-0539">Nucleus</keyword>
<keyword evidence="6" id="KW-0227">DNA damage</keyword>
<reference evidence="15" key="1">
    <citation type="journal article" date="2020" name="Stud. Mycol.">
        <title>101 Dothideomycetes genomes: a test case for predicting lifestyles and emergence of pathogens.</title>
        <authorList>
            <person name="Haridas S."/>
            <person name="Albert R."/>
            <person name="Binder M."/>
            <person name="Bloem J."/>
            <person name="Labutti K."/>
            <person name="Salamov A."/>
            <person name="Andreopoulos B."/>
            <person name="Baker S."/>
            <person name="Barry K."/>
            <person name="Bills G."/>
            <person name="Bluhm B."/>
            <person name="Cannon C."/>
            <person name="Castanera R."/>
            <person name="Culley D."/>
            <person name="Daum C."/>
            <person name="Ezra D."/>
            <person name="Gonzalez J."/>
            <person name="Henrissat B."/>
            <person name="Kuo A."/>
            <person name="Liang C."/>
            <person name="Lipzen A."/>
            <person name="Lutzoni F."/>
            <person name="Magnuson J."/>
            <person name="Mondo S."/>
            <person name="Nolan M."/>
            <person name="Ohm R."/>
            <person name="Pangilinan J."/>
            <person name="Park H.-J."/>
            <person name="Ramirez L."/>
            <person name="Alfaro M."/>
            <person name="Sun H."/>
            <person name="Tritt A."/>
            <person name="Yoshinaga Y."/>
            <person name="Zwiers L.-H."/>
            <person name="Turgeon B."/>
            <person name="Goodwin S."/>
            <person name="Spatafora J."/>
            <person name="Crous P."/>
            <person name="Grigoriev I."/>
        </authorList>
    </citation>
    <scope>NUCLEOTIDE SEQUENCE</scope>
    <source>
        <strain evidence="15">CBS 113979</strain>
    </source>
</reference>
<dbReference type="GO" id="GO:0005634">
    <property type="term" value="C:nucleus"/>
    <property type="evidence" value="ECO:0007669"/>
    <property type="project" value="UniProtKB-SubCell"/>
</dbReference>
<accession>A0A6G1GT31</accession>
<feature type="domain" description="RecF/RecN/SMC N-terminal" evidence="14">
    <location>
        <begin position="100"/>
        <end position="1110"/>
    </location>
</feature>
<dbReference type="GO" id="GO:0003697">
    <property type="term" value="F:single-stranded DNA binding"/>
    <property type="evidence" value="ECO:0007669"/>
    <property type="project" value="TreeGrafter"/>
</dbReference>
<evidence type="ECO:0000256" key="10">
    <source>
        <dbReference type="ARBA" id="ARBA00023204"/>
    </source>
</evidence>
<dbReference type="AlphaFoldDB" id="A0A6G1GT31"/>
<dbReference type="EMBL" id="ML977170">
    <property type="protein sequence ID" value="KAF1984126.1"/>
    <property type="molecule type" value="Genomic_DNA"/>
</dbReference>
<name>A0A6G1GT31_9PEZI</name>
<keyword evidence="7" id="KW-0067">ATP-binding</keyword>
<dbReference type="InterPro" id="IPR003395">
    <property type="entry name" value="RecF/RecN/SMC_N"/>
</dbReference>
<evidence type="ECO:0000256" key="11">
    <source>
        <dbReference type="ARBA" id="ARBA00023242"/>
    </source>
</evidence>
<evidence type="ECO:0000256" key="7">
    <source>
        <dbReference type="ARBA" id="ARBA00022840"/>
    </source>
</evidence>
<dbReference type="SUPFAM" id="SSF52540">
    <property type="entry name" value="P-loop containing nucleoside triphosphate hydrolases"/>
    <property type="match status" value="1"/>
</dbReference>
<evidence type="ECO:0000256" key="13">
    <source>
        <dbReference type="SAM" id="MobiDB-lite"/>
    </source>
</evidence>
<comment type="similarity">
    <text evidence="3">Belongs to the SMC family. SMC6 subfamily.</text>
</comment>
<evidence type="ECO:0000256" key="2">
    <source>
        <dbReference type="ARBA" id="ARBA00004286"/>
    </source>
</evidence>
<keyword evidence="16" id="KW-1185">Reference proteome</keyword>
<feature type="compositionally biased region" description="Basic and acidic residues" evidence="13">
    <location>
        <begin position="476"/>
        <end position="497"/>
    </location>
</feature>
<dbReference type="Proteomes" id="UP000800041">
    <property type="component" value="Unassembled WGS sequence"/>
</dbReference>
<feature type="compositionally biased region" description="Basic and acidic residues" evidence="13">
    <location>
        <begin position="392"/>
        <end position="422"/>
    </location>
</feature>
<evidence type="ECO:0000256" key="6">
    <source>
        <dbReference type="ARBA" id="ARBA00022763"/>
    </source>
</evidence>
<evidence type="ECO:0000256" key="12">
    <source>
        <dbReference type="SAM" id="Coils"/>
    </source>
</evidence>
<feature type="region of interest" description="Disordered" evidence="13">
    <location>
        <begin position="476"/>
        <end position="501"/>
    </location>
</feature>
<dbReference type="GO" id="GO:0005524">
    <property type="term" value="F:ATP binding"/>
    <property type="evidence" value="ECO:0007669"/>
    <property type="project" value="UniProtKB-KW"/>
</dbReference>
<keyword evidence="8 12" id="KW-0175">Coiled coil</keyword>
<feature type="region of interest" description="Disordered" evidence="13">
    <location>
        <begin position="391"/>
        <end position="422"/>
    </location>
</feature>
<keyword evidence="10" id="KW-0234">DNA repair</keyword>
<dbReference type="GO" id="GO:0003684">
    <property type="term" value="F:damaged DNA binding"/>
    <property type="evidence" value="ECO:0007669"/>
    <property type="project" value="TreeGrafter"/>
</dbReference>
<comment type="subcellular location">
    <subcellularLocation>
        <location evidence="2">Chromosome</location>
    </subcellularLocation>
    <subcellularLocation>
        <location evidence="1">Nucleus</location>
    </subcellularLocation>
</comment>
<evidence type="ECO:0000256" key="8">
    <source>
        <dbReference type="ARBA" id="ARBA00023054"/>
    </source>
</evidence>
<feature type="coiled-coil region" evidence="12">
    <location>
        <begin position="714"/>
        <end position="942"/>
    </location>
</feature>
<evidence type="ECO:0000256" key="1">
    <source>
        <dbReference type="ARBA" id="ARBA00004123"/>
    </source>
</evidence>
<evidence type="ECO:0000256" key="4">
    <source>
        <dbReference type="ARBA" id="ARBA00022454"/>
    </source>
</evidence>
<dbReference type="OrthoDB" id="10072614at2759"/>
<feature type="region of interest" description="Disordered" evidence="13">
    <location>
        <begin position="1"/>
        <end position="76"/>
    </location>
</feature>
<dbReference type="InterPro" id="IPR027417">
    <property type="entry name" value="P-loop_NTPase"/>
</dbReference>
<dbReference type="Pfam" id="PF02463">
    <property type="entry name" value="SMC_N"/>
    <property type="match status" value="1"/>
</dbReference>
<keyword evidence="5" id="KW-0547">Nucleotide-binding</keyword>
<dbReference type="Gene3D" id="3.40.50.300">
    <property type="entry name" value="P-loop containing nucleotide triphosphate hydrolases"/>
    <property type="match status" value="2"/>
</dbReference>
<feature type="compositionally biased region" description="Basic and acidic residues" evidence="13">
    <location>
        <begin position="67"/>
        <end position="76"/>
    </location>
</feature>
<protein>
    <submittedName>
        <fullName evidence="15">Putative DNA repair protein Rad18</fullName>
    </submittedName>
</protein>
<organism evidence="15 16">
    <name type="scientific">Aulographum hederae CBS 113979</name>
    <dbReference type="NCBI Taxonomy" id="1176131"/>
    <lineage>
        <taxon>Eukaryota</taxon>
        <taxon>Fungi</taxon>
        <taxon>Dikarya</taxon>
        <taxon>Ascomycota</taxon>
        <taxon>Pezizomycotina</taxon>
        <taxon>Dothideomycetes</taxon>
        <taxon>Pleosporomycetidae</taxon>
        <taxon>Aulographales</taxon>
        <taxon>Aulographaceae</taxon>
    </lineage>
</organism>
<dbReference type="GO" id="GO:0000724">
    <property type="term" value="P:double-strand break repair via homologous recombination"/>
    <property type="evidence" value="ECO:0007669"/>
    <property type="project" value="TreeGrafter"/>
</dbReference>
<evidence type="ECO:0000259" key="14">
    <source>
        <dbReference type="Pfam" id="PF02463"/>
    </source>
</evidence>
<evidence type="ECO:0000313" key="16">
    <source>
        <dbReference type="Proteomes" id="UP000800041"/>
    </source>
</evidence>
<evidence type="ECO:0000313" key="15">
    <source>
        <dbReference type="EMBL" id="KAF1984126.1"/>
    </source>
</evidence>
<gene>
    <name evidence="15" type="ORF">K402DRAFT_396057</name>
</gene>
<feature type="coiled-coil region" evidence="12">
    <location>
        <begin position="295"/>
        <end position="368"/>
    </location>
</feature>